<dbReference type="InterPro" id="IPR009663">
    <property type="entry name" value="PAP_PilO"/>
</dbReference>
<feature type="region of interest" description="Disordered" evidence="1">
    <location>
        <begin position="312"/>
        <end position="331"/>
    </location>
</feature>
<evidence type="ECO:0000313" key="4">
    <source>
        <dbReference type="Proteomes" id="UP000367825"/>
    </source>
</evidence>
<accession>A0A5E4S7N0</accession>
<dbReference type="OrthoDB" id="8594976at2"/>
<keyword evidence="4" id="KW-1185">Reference proteome</keyword>
<keyword evidence="2" id="KW-0472">Membrane</keyword>
<name>A0A5E4S7N0_9BURK</name>
<dbReference type="Pfam" id="PF06864">
    <property type="entry name" value="PAP_PilO"/>
    <property type="match status" value="1"/>
</dbReference>
<protein>
    <submittedName>
        <fullName evidence="3">Uncharacterized protein</fullName>
    </submittedName>
</protein>
<dbReference type="RefSeq" id="WP_150554125.1">
    <property type="nucleotide sequence ID" value="NZ_CABPSC010000001.1"/>
</dbReference>
<sequence>MAHALANGLVVGAQWETLIGLQKEIAEIRSLARSRGASHYAVADDGAGTRTVGLLSLSAAAMPATPAEPKTQYALAAAIGALIDGPNVAFIHPDPDNPANAFFVALRDRRPELDMALPASQLKGHLERWCSEVDGPVKVAGVSCRDLPPADIALTLDDVLASLQQDPPLDAQLKPVRTALPVRQLRIAAIAVAALALVGGAGLWGWSWYADMQAAKRAAANRVDPVEAYRQALTRAIAAEPFSTGASYARRLQHAVQRLPADAGGWRPASIACKGNRCDIAWQRSEGGTFDLLLSQRPDARIVDLDHANETMTLADPAPPPVKAAPDSPAASAAAGAASAAAGTLGAGVEGKDGDGDEDDGDAGVTPVPHHQFLRTAGARLQALGDYGMDISLTMPAPLVPAPPDVAARRDVPPPISKGKWTMAGHLAFFDSVAGLMMRAGNMSLVELKIVIDDSKPVFSAQGTYYVH</sequence>
<organism evidence="3 4">
    <name type="scientific">Pandoraea nosoerga</name>
    <dbReference type="NCBI Taxonomy" id="2508296"/>
    <lineage>
        <taxon>Bacteria</taxon>
        <taxon>Pseudomonadati</taxon>
        <taxon>Pseudomonadota</taxon>
        <taxon>Betaproteobacteria</taxon>
        <taxon>Burkholderiales</taxon>
        <taxon>Burkholderiaceae</taxon>
        <taxon>Pandoraea</taxon>
    </lineage>
</organism>
<reference evidence="3 4" key="1">
    <citation type="submission" date="2019-08" db="EMBL/GenBank/DDBJ databases">
        <authorList>
            <person name="Peeters C."/>
        </authorList>
    </citation>
    <scope>NUCLEOTIDE SEQUENCE [LARGE SCALE GENOMIC DNA]</scope>
    <source>
        <strain evidence="3 4">LMG 31109</strain>
    </source>
</reference>
<feature type="region of interest" description="Disordered" evidence="1">
    <location>
        <begin position="345"/>
        <end position="369"/>
    </location>
</feature>
<evidence type="ECO:0000256" key="1">
    <source>
        <dbReference type="SAM" id="MobiDB-lite"/>
    </source>
</evidence>
<evidence type="ECO:0000256" key="2">
    <source>
        <dbReference type="SAM" id="Phobius"/>
    </source>
</evidence>
<dbReference type="AlphaFoldDB" id="A0A5E4S7N0"/>
<dbReference type="Proteomes" id="UP000367825">
    <property type="component" value="Unassembled WGS sequence"/>
</dbReference>
<feature type="transmembrane region" description="Helical" evidence="2">
    <location>
        <begin position="187"/>
        <end position="209"/>
    </location>
</feature>
<gene>
    <name evidence="3" type="ORF">PNO31109_00607</name>
</gene>
<evidence type="ECO:0000313" key="3">
    <source>
        <dbReference type="EMBL" id="VVD71093.1"/>
    </source>
</evidence>
<keyword evidence="2" id="KW-0812">Transmembrane</keyword>
<dbReference type="EMBL" id="CABPSC010000001">
    <property type="protein sequence ID" value="VVD71093.1"/>
    <property type="molecule type" value="Genomic_DNA"/>
</dbReference>
<proteinExistence type="predicted"/>
<keyword evidence="2" id="KW-1133">Transmembrane helix</keyword>